<feature type="compositionally biased region" description="Acidic residues" evidence="1">
    <location>
        <begin position="189"/>
        <end position="204"/>
    </location>
</feature>
<proteinExistence type="predicted"/>
<keyword evidence="2" id="KW-1133">Transmembrane helix</keyword>
<feature type="region of interest" description="Disordered" evidence="1">
    <location>
        <begin position="181"/>
        <end position="204"/>
    </location>
</feature>
<name>A0AAP0LAY0_9MAGN</name>
<feature type="region of interest" description="Disordered" evidence="1">
    <location>
        <begin position="145"/>
        <end position="166"/>
    </location>
</feature>
<keyword evidence="4" id="KW-1185">Reference proteome</keyword>
<dbReference type="EMBL" id="JBBNAG010000001">
    <property type="protein sequence ID" value="KAK9167758.1"/>
    <property type="molecule type" value="Genomic_DNA"/>
</dbReference>
<feature type="transmembrane region" description="Helical" evidence="2">
    <location>
        <begin position="117"/>
        <end position="137"/>
    </location>
</feature>
<reference evidence="3 4" key="1">
    <citation type="submission" date="2024-01" db="EMBL/GenBank/DDBJ databases">
        <title>Genome assemblies of Stephania.</title>
        <authorList>
            <person name="Yang L."/>
        </authorList>
    </citation>
    <scope>NUCLEOTIDE SEQUENCE [LARGE SCALE GENOMIC DNA]</scope>
    <source>
        <strain evidence="3">JXDWG</strain>
        <tissue evidence="3">Leaf</tissue>
    </source>
</reference>
<organism evidence="3 4">
    <name type="scientific">Stephania cephalantha</name>
    <dbReference type="NCBI Taxonomy" id="152367"/>
    <lineage>
        <taxon>Eukaryota</taxon>
        <taxon>Viridiplantae</taxon>
        <taxon>Streptophyta</taxon>
        <taxon>Embryophyta</taxon>
        <taxon>Tracheophyta</taxon>
        <taxon>Spermatophyta</taxon>
        <taxon>Magnoliopsida</taxon>
        <taxon>Ranunculales</taxon>
        <taxon>Menispermaceae</taxon>
        <taxon>Menispermoideae</taxon>
        <taxon>Cissampelideae</taxon>
        <taxon>Stephania</taxon>
    </lineage>
</organism>
<evidence type="ECO:0000256" key="1">
    <source>
        <dbReference type="SAM" id="MobiDB-lite"/>
    </source>
</evidence>
<evidence type="ECO:0000313" key="3">
    <source>
        <dbReference type="EMBL" id="KAK9167758.1"/>
    </source>
</evidence>
<dbReference type="AlphaFoldDB" id="A0AAP0LAY0"/>
<protein>
    <submittedName>
        <fullName evidence="3">Uncharacterized protein</fullName>
    </submittedName>
</protein>
<dbReference type="Proteomes" id="UP001419268">
    <property type="component" value="Unassembled WGS sequence"/>
</dbReference>
<keyword evidence="2" id="KW-0472">Membrane</keyword>
<keyword evidence="2" id="KW-0812">Transmembrane</keyword>
<feature type="compositionally biased region" description="Basic residues" evidence="1">
    <location>
        <begin position="146"/>
        <end position="156"/>
    </location>
</feature>
<accession>A0AAP0LAY0</accession>
<sequence>MEAKLSKSNCYYNTLLKKPFREQLVQQTWRNQVHQNQYGVVCVQSIVTRMGPISKGMLYCTTARERCQNSLNTLNRHVTRKITASTTSHHSLIVSTSILSFVDWTVSKYFDQAKTTGYFLVLVPLIAFCIRCIIVAIQHRTEGDSKRRRGLNKSKSHHNESRNMRWKSALSDIREPELVNAASKHDSDENVLGEEEPSEPFEEISDSFTKLEPEYQKFLAECGMSSRGYWRGGGSE</sequence>
<gene>
    <name evidence="3" type="ORF">Scep_002949</name>
</gene>
<evidence type="ECO:0000313" key="4">
    <source>
        <dbReference type="Proteomes" id="UP001419268"/>
    </source>
</evidence>
<comment type="caution">
    <text evidence="3">The sequence shown here is derived from an EMBL/GenBank/DDBJ whole genome shotgun (WGS) entry which is preliminary data.</text>
</comment>
<evidence type="ECO:0000256" key="2">
    <source>
        <dbReference type="SAM" id="Phobius"/>
    </source>
</evidence>